<dbReference type="EMBL" id="CP002130">
    <property type="protein sequence ID" value="AEI89190.1"/>
    <property type="molecule type" value="Genomic_DNA"/>
</dbReference>
<dbReference type="Proteomes" id="UP000006639">
    <property type="component" value="Chromosome"/>
</dbReference>
<dbReference type="AlphaFoldDB" id="F7XWZ1"/>
<organism evidence="1 2">
    <name type="scientific">Midichloria mitochondrii (strain IricVA)</name>
    <dbReference type="NCBI Taxonomy" id="696127"/>
    <lineage>
        <taxon>Bacteria</taxon>
        <taxon>Pseudomonadati</taxon>
        <taxon>Pseudomonadota</taxon>
        <taxon>Alphaproteobacteria</taxon>
        <taxon>Rickettsiales</taxon>
        <taxon>Candidatus Midichloriaceae</taxon>
        <taxon>Candidatus Midichloria</taxon>
    </lineage>
</organism>
<protein>
    <submittedName>
        <fullName evidence="1">Uncharacterized protein</fullName>
    </submittedName>
</protein>
<dbReference type="SUPFAM" id="SSF69318">
    <property type="entry name" value="Integrin alpha N-terminal domain"/>
    <property type="match status" value="1"/>
</dbReference>
<dbReference type="HOGENOM" id="CLU_2899236_0_0_5"/>
<reference evidence="1 2" key="1">
    <citation type="journal article" date="2011" name="Mol. Biol. Evol.">
        <title>Phylogenomic evidence for the presence of a flagellum and cbb3 oxidase in the free-living mitochondrial ancestor.</title>
        <authorList>
            <person name="Sassera D."/>
            <person name="Lo N."/>
            <person name="Epis S."/>
            <person name="D'Auria G."/>
            <person name="Montagna M."/>
            <person name="Comandatore F."/>
            <person name="Horner D."/>
            <person name="Pereto J."/>
            <person name="Luciano A.M."/>
            <person name="Franciosi F."/>
            <person name="Ferri E."/>
            <person name="Crotti E."/>
            <person name="Bazzocchi C."/>
            <person name="Daffonchio D."/>
            <person name="Sacchi L."/>
            <person name="Moya A."/>
            <person name="Latorre A."/>
            <person name="Bandi C."/>
        </authorList>
    </citation>
    <scope>NUCLEOTIDE SEQUENCE [LARGE SCALE GENOMIC DNA]</scope>
    <source>
        <strain evidence="1 2">IricVA</strain>
    </source>
</reference>
<accession>F7XWZ1</accession>
<dbReference type="RefSeq" id="WP_013951390.1">
    <property type="nucleotide sequence ID" value="NC_015722.1"/>
</dbReference>
<proteinExistence type="predicted"/>
<sequence length="62" mass="6614">MVYNLPASFCTAQLNGNNGFKIDCTKNESWCNGVFGGDINDDGINDIIIGAHPLPLGPGKYI</sequence>
<evidence type="ECO:0000313" key="2">
    <source>
        <dbReference type="Proteomes" id="UP000006639"/>
    </source>
</evidence>
<dbReference type="InterPro" id="IPR028994">
    <property type="entry name" value="Integrin_alpha_N"/>
</dbReference>
<gene>
    <name evidence="1" type="ordered locus">midi_00906</name>
</gene>
<dbReference type="KEGG" id="mmn:midi_00906"/>
<name>F7XWZ1_MIDMI</name>
<keyword evidence="2" id="KW-1185">Reference proteome</keyword>
<evidence type="ECO:0000313" key="1">
    <source>
        <dbReference type="EMBL" id="AEI89190.1"/>
    </source>
</evidence>